<feature type="compositionally biased region" description="Low complexity" evidence="12">
    <location>
        <begin position="1548"/>
        <end position="1559"/>
    </location>
</feature>
<comment type="subunit">
    <text evidence="11">Component of the SRB8-11 complex, which itself associates with the Mediator complex.</text>
</comment>
<keyword evidence="8 11" id="KW-0539">Nucleus</keyword>
<feature type="region of interest" description="Disordered" evidence="12">
    <location>
        <begin position="1407"/>
        <end position="1469"/>
    </location>
</feature>
<keyword evidence="4 11" id="KW-0678">Repressor</keyword>
<feature type="compositionally biased region" description="Polar residues" evidence="12">
    <location>
        <begin position="1426"/>
        <end position="1438"/>
    </location>
</feature>
<reference evidence="16 17" key="1">
    <citation type="journal article" date="2018" name="Front. Microbiol.">
        <title>Genome-Wide Analysis of Corynespora cassiicola Leaf Fall Disease Putative Effectors.</title>
        <authorList>
            <person name="Lopez D."/>
            <person name="Ribeiro S."/>
            <person name="Label P."/>
            <person name="Fumanal B."/>
            <person name="Venisse J.S."/>
            <person name="Kohler A."/>
            <person name="de Oliveira R.R."/>
            <person name="Labutti K."/>
            <person name="Lipzen A."/>
            <person name="Lail K."/>
            <person name="Bauer D."/>
            <person name="Ohm R.A."/>
            <person name="Barry K.W."/>
            <person name="Spatafora J."/>
            <person name="Grigoriev I.V."/>
            <person name="Martin F.M."/>
            <person name="Pujade-Renaud V."/>
        </authorList>
    </citation>
    <scope>NUCLEOTIDE SEQUENCE [LARGE SCALE GENOMIC DNA]</scope>
    <source>
        <strain evidence="16 17">Philippines</strain>
    </source>
</reference>
<dbReference type="OrthoDB" id="103819at2759"/>
<feature type="compositionally biased region" description="Pro residues" evidence="12">
    <location>
        <begin position="111"/>
        <end position="126"/>
    </location>
</feature>
<evidence type="ECO:0000259" key="15">
    <source>
        <dbReference type="Pfam" id="PF18296"/>
    </source>
</evidence>
<feature type="region of interest" description="Disordered" evidence="12">
    <location>
        <begin position="799"/>
        <end position="822"/>
    </location>
</feature>
<feature type="region of interest" description="Disordered" evidence="12">
    <location>
        <begin position="659"/>
        <end position="690"/>
    </location>
</feature>
<feature type="region of interest" description="Disordered" evidence="12">
    <location>
        <begin position="1548"/>
        <end position="1580"/>
    </location>
</feature>
<evidence type="ECO:0000256" key="11">
    <source>
        <dbReference type="RuleBase" id="RU364134"/>
    </source>
</evidence>
<feature type="compositionally biased region" description="Low complexity" evidence="12">
    <location>
        <begin position="913"/>
        <end position="929"/>
    </location>
</feature>
<comment type="subcellular location">
    <subcellularLocation>
        <location evidence="1 11">Nucleus</location>
    </subcellularLocation>
</comment>
<evidence type="ECO:0000256" key="2">
    <source>
        <dbReference type="ARBA" id="ARBA00009354"/>
    </source>
</evidence>
<dbReference type="Proteomes" id="UP000240883">
    <property type="component" value="Unassembled WGS sequence"/>
</dbReference>
<dbReference type="PANTHER" id="PTHR48249">
    <property type="entry name" value="MEDIATOR OF RNA POLYMERASE II TRANSCRIPTION SUBUNIT 13"/>
    <property type="match status" value="1"/>
</dbReference>
<keyword evidence="7 11" id="KW-0804">Transcription</keyword>
<evidence type="ECO:0000256" key="7">
    <source>
        <dbReference type="ARBA" id="ARBA00023163"/>
    </source>
</evidence>
<sequence>MDFIKTCNTNAQAIGDFEAVAYHAFTVARNPSATSSKRNEWSPTEDIRAVEAELRQAHHLVVQDVSRSWLWLFQASTADKVGQKPGDLPMLEGYRFQREQYGVMKASELARPPPLRPTNPTAPPPVSVSSPSTSGSMKGLQGGGSRPNSGASLSHSGSDHQQQPHDSCAIYELFTSSVVALISYYLVRDHQAVALNYRTFVSKPIASQDPDQSSLKPSEDPYWLTDVHVYLTSSGTLVASISSLQRPEIGSLADLATDDEQRQTIGTCIRVAPNGLLAKVVSFDEPIDAATEDASQRLQRKRPKISPVEQGIGRWKAAVKRWLSWKGYHVADLDKRASWVKIRIAHSKQPVASSPALPPQSREVLWPRAFCYFYEDSAPGRTDLPFPSRPAVSQEEGVLRWFQSAETPGYKNPIDAAQQWFLGKSERDKVVEAKKRAKKIEEEAARPKEENAHLYPSSPLNSRTGAYGDLQAVSGVYPTPPDGIAPGTMLSSSDTPSVTGAPTNVILVPGGSNPGINLLGPQDAMMTDGAVNHPTSPDLPLQFDQFNSGGGNDDLFEDMDGDGFDGNGVTDADFNYFDEPDGDDVHMLDAPTLQDGKATPAKKAAKEKEAHAQAEPKIKEEISDPLAALEHALDTASRHPEHGSQEAKSVLQEDPLLPDAHIKKPSTPPQIQRAVAPSSMTQTKEPTPPLSPHIIQKMLMPSPKDKALVVTPQRPSSSPHRDSVFDPLSFNRKMSASDAKYQDGRFSFYHTKPQHKAADVKEGWRRPTSLRDLPLLTKLRYAIGVAATKGIPEVASLQRADSDFSDVSSETSSSDDEDEDVEADDLLSLGPEPLSASVISTAKRKLPTEGNATPMSTTSIAESYGGDMLDFAGLHIDESSLASFEPTPYDWSLALVPPPSELSTPTTRYNVASFSPTVPSMPSTPTSQPDMDLPDEKPLSTKDSIAVAEVVTSQITSTTLDLLHEDKPVEAKRQDGRLSSELRFHSVIKEIFPKASDCNVSTLAAIPDIYPDIQQQTKGQQRPPPRKVNEGSSTLGHHMYQINTPHVRVRRADILWDLLPPALAFWEPLGLAPCSPAKNVVSFCIYPHSDSLRPCVENFLVNIQIAYDNCKLGSHARVETIQEYEGGLVPFKVSAPTSTRAAFKSLRDTCIQFGKVLGSKYAQMRSKDELKIDAFVIYMVDVGSTPSTLWELCSAFWACFQAYGQGPPARPDQPSKPDLVLQIVPVKYIASFEVPVIQDSTTYSNLAREVYDRCPPSAPSEDKTPLSIYTAPSFQLEEAVPRQIPFKLTSEPPQDLLRENSYMHLAYATSLDGLWITAAWTDSCGKSQYVASYNLGTRIFGEIAKEIWQTTVEIMQARRVTWRVCVAKAGVMEREELETWVYLISCPTSLNLFVTVLTVDTHPHLKFVPTIPNPTTNPTTTSSTNHVSANTPGSTPQAGVSPDPHSLTPAATPSAEPAADPLSDPDARFMDATDETWGIILAHRLHNSNSTNEFRPCIISGLLVKRGDPHPESTTSSTLQPLPDPERGPIVVGINIVWIGAVGSTRAATSPFPPSASSAEGVSPGPGQQGGPPAERSTSSLIWTPTVQARTTAENLLKEILGQYRALGLLGKLKGIRGTRGGGVPWHVAVAKRGVEGLGRCLG</sequence>
<feature type="region of interest" description="Disordered" evidence="12">
    <location>
        <begin position="442"/>
        <end position="465"/>
    </location>
</feature>
<dbReference type="InterPro" id="IPR051139">
    <property type="entry name" value="Mediator_complx_sub13"/>
</dbReference>
<keyword evidence="17" id="KW-1185">Reference proteome</keyword>
<feature type="compositionally biased region" description="Basic and acidic residues" evidence="12">
    <location>
        <begin position="604"/>
        <end position="620"/>
    </location>
</feature>
<evidence type="ECO:0000256" key="10">
    <source>
        <dbReference type="ARBA" id="ARBA00032008"/>
    </source>
</evidence>
<feature type="compositionally biased region" description="Acidic residues" evidence="12">
    <location>
        <begin position="813"/>
        <end position="822"/>
    </location>
</feature>
<evidence type="ECO:0000259" key="14">
    <source>
        <dbReference type="Pfam" id="PF11597"/>
    </source>
</evidence>
<evidence type="ECO:0000313" key="17">
    <source>
        <dbReference type="Proteomes" id="UP000240883"/>
    </source>
</evidence>
<dbReference type="PANTHER" id="PTHR48249:SF3">
    <property type="entry name" value="MEDIATOR OF RNA POLYMERASE II TRANSCRIPTION SUBUNIT 13"/>
    <property type="match status" value="1"/>
</dbReference>
<feature type="compositionally biased region" description="Low complexity" evidence="12">
    <location>
        <begin position="1449"/>
        <end position="1461"/>
    </location>
</feature>
<evidence type="ECO:0000256" key="8">
    <source>
        <dbReference type="ARBA" id="ARBA00023242"/>
    </source>
</evidence>
<dbReference type="InterPro" id="IPR021643">
    <property type="entry name" value="Mediator_Med13_N"/>
</dbReference>
<evidence type="ECO:0000256" key="9">
    <source>
        <dbReference type="ARBA" id="ARBA00025661"/>
    </source>
</evidence>
<proteinExistence type="inferred from homology"/>
<feature type="region of interest" description="Disordered" evidence="12">
    <location>
        <begin position="1015"/>
        <end position="1034"/>
    </location>
</feature>
<dbReference type="STRING" id="1448308.A0A2T2PCI6"/>
<protein>
    <recommendedName>
        <fullName evidence="3 11">Mediator of RNA polymerase II transcription subunit 13</fullName>
    </recommendedName>
    <alternativeName>
        <fullName evidence="10 11">Mediator complex subunit 13</fullName>
    </alternativeName>
</protein>
<feature type="domain" description="Mediator complex subunit Med13 C-terminal" evidence="13">
    <location>
        <begin position="1271"/>
        <end position="1631"/>
    </location>
</feature>
<feature type="region of interest" description="Disordered" evidence="12">
    <location>
        <begin position="594"/>
        <end position="620"/>
    </location>
</feature>
<keyword evidence="6 11" id="KW-0010">Activator</keyword>
<dbReference type="InterPro" id="IPR041285">
    <property type="entry name" value="MID_MedPIWI"/>
</dbReference>
<feature type="region of interest" description="Disordered" evidence="12">
    <location>
        <begin position="913"/>
        <end position="937"/>
    </location>
</feature>
<comment type="similarity">
    <text evidence="2 11">Belongs to the Mediator complex subunit 13 family.</text>
</comment>
<dbReference type="Pfam" id="PF06333">
    <property type="entry name" value="Med13_C"/>
    <property type="match status" value="1"/>
</dbReference>
<feature type="domain" description="MID" evidence="15">
    <location>
        <begin position="1078"/>
        <end position="1256"/>
    </location>
</feature>
<evidence type="ECO:0000256" key="3">
    <source>
        <dbReference type="ARBA" id="ARBA00019618"/>
    </source>
</evidence>
<evidence type="ECO:0000256" key="1">
    <source>
        <dbReference type="ARBA" id="ARBA00004123"/>
    </source>
</evidence>
<evidence type="ECO:0000256" key="12">
    <source>
        <dbReference type="SAM" id="MobiDB-lite"/>
    </source>
</evidence>
<evidence type="ECO:0000313" key="16">
    <source>
        <dbReference type="EMBL" id="PSN75088.1"/>
    </source>
</evidence>
<dbReference type="GO" id="GO:0016592">
    <property type="term" value="C:mediator complex"/>
    <property type="evidence" value="ECO:0007669"/>
    <property type="project" value="InterPro"/>
</dbReference>
<feature type="compositionally biased region" description="Polar residues" evidence="12">
    <location>
        <begin position="146"/>
        <end position="164"/>
    </location>
</feature>
<keyword evidence="5 11" id="KW-0805">Transcription regulation</keyword>
<organism evidence="16 17">
    <name type="scientific">Corynespora cassiicola Philippines</name>
    <dbReference type="NCBI Taxonomy" id="1448308"/>
    <lineage>
        <taxon>Eukaryota</taxon>
        <taxon>Fungi</taxon>
        <taxon>Dikarya</taxon>
        <taxon>Ascomycota</taxon>
        <taxon>Pezizomycotina</taxon>
        <taxon>Dothideomycetes</taxon>
        <taxon>Pleosporomycetidae</taxon>
        <taxon>Pleosporales</taxon>
        <taxon>Corynesporascaceae</taxon>
        <taxon>Corynespora</taxon>
    </lineage>
</organism>
<evidence type="ECO:0000256" key="5">
    <source>
        <dbReference type="ARBA" id="ARBA00023015"/>
    </source>
</evidence>
<dbReference type="InterPro" id="IPR009401">
    <property type="entry name" value="Med13_C"/>
</dbReference>
<feature type="domain" description="Mediator complex subunit Med13 N-terminal" evidence="14">
    <location>
        <begin position="1"/>
        <end position="374"/>
    </location>
</feature>
<dbReference type="GO" id="GO:0045944">
    <property type="term" value="P:positive regulation of transcription by RNA polymerase II"/>
    <property type="evidence" value="ECO:0007669"/>
    <property type="project" value="TreeGrafter"/>
</dbReference>
<evidence type="ECO:0000256" key="6">
    <source>
        <dbReference type="ARBA" id="ARBA00023159"/>
    </source>
</evidence>
<evidence type="ECO:0000256" key="4">
    <source>
        <dbReference type="ARBA" id="ARBA00022491"/>
    </source>
</evidence>
<dbReference type="Pfam" id="PF11597">
    <property type="entry name" value="Med13_N"/>
    <property type="match status" value="1"/>
</dbReference>
<comment type="function">
    <text evidence="9 11">Component of the SRB8-11 complex. The SRB8-11 complex is a regulatory module of the Mediator complex which is itself involved in regulation of basal and activated RNA polymerase II-dependent transcription. The SRB8-11 complex may be involved in the transcriptional repression of a subset of genes regulated by Mediator. It may inhibit the association of the Mediator complex with RNA polymerase II to form the holoenzyme complex.</text>
</comment>
<dbReference type="Pfam" id="PF18296">
    <property type="entry name" value="MID_MedPIWI"/>
    <property type="match status" value="1"/>
</dbReference>
<evidence type="ECO:0000259" key="13">
    <source>
        <dbReference type="Pfam" id="PF06333"/>
    </source>
</evidence>
<feature type="compositionally biased region" description="Basic and acidic residues" evidence="12">
    <location>
        <begin position="442"/>
        <end position="452"/>
    </location>
</feature>
<dbReference type="GO" id="GO:0003713">
    <property type="term" value="F:transcription coactivator activity"/>
    <property type="evidence" value="ECO:0007669"/>
    <property type="project" value="TreeGrafter"/>
</dbReference>
<gene>
    <name evidence="16" type="ORF">BS50DRAFT_628321</name>
</gene>
<name>A0A2T2PCI6_CORCC</name>
<feature type="region of interest" description="Disordered" evidence="12">
    <location>
        <begin position="109"/>
        <end position="164"/>
    </location>
</feature>
<dbReference type="EMBL" id="KZ678128">
    <property type="protein sequence ID" value="PSN75088.1"/>
    <property type="molecule type" value="Genomic_DNA"/>
</dbReference>
<accession>A0A2T2PCI6</accession>
<feature type="compositionally biased region" description="Low complexity" evidence="12">
    <location>
        <begin position="1409"/>
        <end position="1425"/>
    </location>
</feature>